<sequence length="211" mass="24566">MESITKKLDKIKSEKSFDESSNFTEEQKESLKNDINFVEDNLNVTKEIMAALQNEVNTVAAVVNFARKDIEHSYNFFTNIREHIENILNRSKNLEQELKNEKAALKLNITEKLGMENPIKRLEITSSYGEFFTLSKILSLENKVELLESELKNEIREMKRDIKVQNMKIKLSNEENNKAIDSRLQGIERQYYNLKSKISHETGAKDSLVVY</sequence>
<keyword evidence="1" id="KW-0175">Coiled coil</keyword>
<evidence type="ECO:0000313" key="2">
    <source>
        <dbReference type="EMBL" id="KPJ03287.1"/>
    </source>
</evidence>
<name>A0A194QCU3_PAPXU</name>
<proteinExistence type="predicted"/>
<reference evidence="2 3" key="1">
    <citation type="journal article" date="2015" name="Nat. Commun.">
        <title>Outbred genome sequencing and CRISPR/Cas9 gene editing in butterflies.</title>
        <authorList>
            <person name="Li X."/>
            <person name="Fan D."/>
            <person name="Zhang W."/>
            <person name="Liu G."/>
            <person name="Zhang L."/>
            <person name="Zhao L."/>
            <person name="Fang X."/>
            <person name="Chen L."/>
            <person name="Dong Y."/>
            <person name="Chen Y."/>
            <person name="Ding Y."/>
            <person name="Zhao R."/>
            <person name="Feng M."/>
            <person name="Zhu Y."/>
            <person name="Feng Y."/>
            <person name="Jiang X."/>
            <person name="Zhu D."/>
            <person name="Xiang H."/>
            <person name="Feng X."/>
            <person name="Li S."/>
            <person name="Wang J."/>
            <person name="Zhang G."/>
            <person name="Kronforst M.R."/>
            <person name="Wang W."/>
        </authorList>
    </citation>
    <scope>NUCLEOTIDE SEQUENCE [LARGE SCALE GENOMIC DNA]</scope>
    <source>
        <strain evidence="2">Ya'a_city_454_Px</strain>
        <tissue evidence="2">Whole body</tissue>
    </source>
</reference>
<gene>
    <name evidence="2" type="ORF">RR46_06443</name>
</gene>
<dbReference type="EMBL" id="KQ459185">
    <property type="protein sequence ID" value="KPJ03287.1"/>
    <property type="molecule type" value="Genomic_DNA"/>
</dbReference>
<dbReference type="AlphaFoldDB" id="A0A194QCU3"/>
<evidence type="ECO:0000313" key="3">
    <source>
        <dbReference type="Proteomes" id="UP000053268"/>
    </source>
</evidence>
<feature type="coiled-coil region" evidence="1">
    <location>
        <begin position="137"/>
        <end position="175"/>
    </location>
</feature>
<feature type="coiled-coil region" evidence="1">
    <location>
        <begin position="21"/>
        <end position="111"/>
    </location>
</feature>
<accession>A0A194QCU3</accession>
<organism evidence="2 3">
    <name type="scientific">Papilio xuthus</name>
    <name type="common">Asian swallowtail butterfly</name>
    <dbReference type="NCBI Taxonomy" id="66420"/>
    <lineage>
        <taxon>Eukaryota</taxon>
        <taxon>Metazoa</taxon>
        <taxon>Ecdysozoa</taxon>
        <taxon>Arthropoda</taxon>
        <taxon>Hexapoda</taxon>
        <taxon>Insecta</taxon>
        <taxon>Pterygota</taxon>
        <taxon>Neoptera</taxon>
        <taxon>Endopterygota</taxon>
        <taxon>Lepidoptera</taxon>
        <taxon>Glossata</taxon>
        <taxon>Ditrysia</taxon>
        <taxon>Papilionoidea</taxon>
        <taxon>Papilionidae</taxon>
        <taxon>Papilioninae</taxon>
        <taxon>Papilio</taxon>
    </lineage>
</organism>
<evidence type="ECO:0000256" key="1">
    <source>
        <dbReference type="SAM" id="Coils"/>
    </source>
</evidence>
<dbReference type="Proteomes" id="UP000053268">
    <property type="component" value="Unassembled WGS sequence"/>
</dbReference>
<protein>
    <submittedName>
        <fullName evidence="2">Uncharacterized protein</fullName>
    </submittedName>
</protein>
<keyword evidence="3" id="KW-1185">Reference proteome</keyword>